<dbReference type="SUPFAM" id="SSF53067">
    <property type="entry name" value="Actin-like ATPase domain"/>
    <property type="match status" value="2"/>
</dbReference>
<dbReference type="AlphaFoldDB" id="A0A383AN51"/>
<accession>A0A383AN51</accession>
<organism evidence="1">
    <name type="scientific">marine metagenome</name>
    <dbReference type="NCBI Taxonomy" id="408172"/>
    <lineage>
        <taxon>unclassified sequences</taxon>
        <taxon>metagenomes</taxon>
        <taxon>ecological metagenomes</taxon>
    </lineage>
</organism>
<dbReference type="PANTHER" id="PTHR18964">
    <property type="entry name" value="ROK (REPRESSOR, ORF, KINASE) FAMILY"/>
    <property type="match status" value="1"/>
</dbReference>
<name>A0A383AN51_9ZZZZ</name>
<sequence length="152" mass="16190">MFEDACGCPVTVLNDADAAGTAEVRFGAGAGRMGVVLVLTLGTGIGSALFTDGHLVPNTEFGHIEIGGKVAETRAADSAREREELSWKKWARRLDRYLDRLVFYLSPEMIIIGGGVSRKHEKFLPLLTIDAPIEPAQLRNQAGIIGAAAAAI</sequence>
<dbReference type="InterPro" id="IPR000600">
    <property type="entry name" value="ROK"/>
</dbReference>
<gene>
    <name evidence="1" type="ORF">METZ01_LOCUS461855</name>
</gene>
<reference evidence="1" key="1">
    <citation type="submission" date="2018-05" db="EMBL/GenBank/DDBJ databases">
        <authorList>
            <person name="Lanie J.A."/>
            <person name="Ng W.-L."/>
            <person name="Kazmierczak K.M."/>
            <person name="Andrzejewski T.M."/>
            <person name="Davidsen T.M."/>
            <person name="Wayne K.J."/>
            <person name="Tettelin H."/>
            <person name="Glass J.I."/>
            <person name="Rusch D."/>
            <person name="Podicherti R."/>
            <person name="Tsui H.-C.T."/>
            <person name="Winkler M.E."/>
        </authorList>
    </citation>
    <scope>NUCLEOTIDE SEQUENCE</scope>
</reference>
<proteinExistence type="predicted"/>
<dbReference type="Pfam" id="PF00480">
    <property type="entry name" value="ROK"/>
    <property type="match status" value="1"/>
</dbReference>
<dbReference type="Gene3D" id="3.30.420.40">
    <property type="match status" value="1"/>
</dbReference>
<protein>
    <recommendedName>
        <fullName evidence="2">ROK family protein</fullName>
    </recommendedName>
</protein>
<dbReference type="PANTHER" id="PTHR18964:SF146">
    <property type="entry name" value="POLYPHOSPHATE GLUCOKINASE"/>
    <property type="match status" value="1"/>
</dbReference>
<dbReference type="InterPro" id="IPR043129">
    <property type="entry name" value="ATPase_NBD"/>
</dbReference>
<evidence type="ECO:0000313" key="1">
    <source>
        <dbReference type="EMBL" id="SVE09001.1"/>
    </source>
</evidence>
<evidence type="ECO:0008006" key="2">
    <source>
        <dbReference type="Google" id="ProtNLM"/>
    </source>
</evidence>
<dbReference type="EMBL" id="UINC01193396">
    <property type="protein sequence ID" value="SVE09001.1"/>
    <property type="molecule type" value="Genomic_DNA"/>
</dbReference>